<dbReference type="InterPro" id="IPR023404">
    <property type="entry name" value="rSAM_horseshoe"/>
</dbReference>
<keyword evidence="4" id="KW-1185">Reference proteome</keyword>
<keyword evidence="1" id="KW-0175">Coiled coil</keyword>
<accession>A0AAX3BAW8</accession>
<name>A0AAX3BAW8_9SPIR</name>
<dbReference type="GO" id="GO:0051536">
    <property type="term" value="F:iron-sulfur cluster binding"/>
    <property type="evidence" value="ECO:0007669"/>
    <property type="project" value="InterPro"/>
</dbReference>
<sequence>MRRPDEVFLYSYPKEKILLRVALIFPQRYEIGMASLGFQGVYHLLQSYPFLSVERFFYEGDVRPLSYETGRPLEEFDVMMASLSFEVDVVVLVRMLLHAGIPLLRKERKAPPLVVGGIGCTLVAGYLREIADVVVVTDAELALLYLVEAFVSGEGWEKRLKTKEGIFLAEDIGTHHLSFCSHPVEVPLHTVILTPENEFPMRGLIEVSRSCLYQCAFCLVSHLYGKYQSFSREKIRTIAQHYAGHTTRIGLVAATLTNHPEFEGIIDDLNAMGFELSFSAFRVETLSSSLLDKIIANEKKTLVLAPEAASERMKRVIRKMIPNEIFLKRVEEATKVGIKRLKLYFLVGLPGETEDDLIAMVDLIKRMVEISKSQAKIFGYVPEVIVDVNPLVPKPFTALAGMEMEDVKQLKKKIRFLKQQLHGLGRVFVSGESPRRARLQYDLSWGKLSLHELWKLSEEDSEV</sequence>
<organism evidence="3 4">
    <name type="scientific">Thermospira aquatica</name>
    <dbReference type="NCBI Taxonomy" id="2828656"/>
    <lineage>
        <taxon>Bacteria</taxon>
        <taxon>Pseudomonadati</taxon>
        <taxon>Spirochaetota</taxon>
        <taxon>Spirochaetia</taxon>
        <taxon>Brevinematales</taxon>
        <taxon>Thermospiraceae</taxon>
        <taxon>Thermospira</taxon>
    </lineage>
</organism>
<evidence type="ECO:0000313" key="3">
    <source>
        <dbReference type="EMBL" id="URA09442.1"/>
    </source>
</evidence>
<protein>
    <submittedName>
        <fullName evidence="3">Radical SAM protein</fullName>
    </submittedName>
</protein>
<reference evidence="3" key="2">
    <citation type="submission" date="2022-06" db="EMBL/GenBank/DDBJ databases">
        <title>Thermospira aquatica gen. nov., sp. nov.</title>
        <authorList>
            <person name="Ben Ali Gam Z."/>
            <person name="Labat M."/>
        </authorList>
    </citation>
    <scope>NUCLEOTIDE SEQUENCE</scope>
    <source>
        <strain evidence="3">F1F22</strain>
    </source>
</reference>
<proteinExistence type="predicted"/>
<evidence type="ECO:0000259" key="2">
    <source>
        <dbReference type="SMART" id="SM00729"/>
    </source>
</evidence>
<dbReference type="KEGG" id="taqu:KDW03_08065"/>
<dbReference type="Pfam" id="PF04055">
    <property type="entry name" value="Radical_SAM"/>
    <property type="match status" value="1"/>
</dbReference>
<dbReference type="SUPFAM" id="SSF102114">
    <property type="entry name" value="Radical SAM enzymes"/>
    <property type="match status" value="1"/>
</dbReference>
<dbReference type="Pfam" id="PF19864">
    <property type="entry name" value="Radical_SAM_N2"/>
    <property type="match status" value="1"/>
</dbReference>
<dbReference type="SMART" id="SM00729">
    <property type="entry name" value="Elp3"/>
    <property type="match status" value="1"/>
</dbReference>
<dbReference type="RefSeq" id="WP_271434571.1">
    <property type="nucleotide sequence ID" value="NZ_CP073355.1"/>
</dbReference>
<dbReference type="AlphaFoldDB" id="A0AAX3BAW8"/>
<dbReference type="Gene3D" id="3.80.30.20">
    <property type="entry name" value="tm_1862 like domain"/>
    <property type="match status" value="1"/>
</dbReference>
<feature type="domain" description="Elp3/MiaA/NifB-like radical SAM core" evidence="2">
    <location>
        <begin position="201"/>
        <end position="418"/>
    </location>
</feature>
<dbReference type="SFLD" id="SFLDS00029">
    <property type="entry name" value="Radical_SAM"/>
    <property type="match status" value="1"/>
</dbReference>
<feature type="coiled-coil region" evidence="1">
    <location>
        <begin position="400"/>
        <end position="427"/>
    </location>
</feature>
<dbReference type="EMBL" id="CP073355">
    <property type="protein sequence ID" value="URA09442.1"/>
    <property type="molecule type" value="Genomic_DNA"/>
</dbReference>
<dbReference type="InterPro" id="IPR007197">
    <property type="entry name" value="rSAM"/>
</dbReference>
<dbReference type="InterPro" id="IPR006638">
    <property type="entry name" value="Elp3/MiaA/NifB-like_rSAM"/>
</dbReference>
<dbReference type="InterPro" id="IPR058240">
    <property type="entry name" value="rSAM_sf"/>
</dbReference>
<gene>
    <name evidence="3" type="ORF">KDW03_08065</name>
</gene>
<dbReference type="GO" id="GO:0003824">
    <property type="term" value="F:catalytic activity"/>
    <property type="evidence" value="ECO:0007669"/>
    <property type="project" value="InterPro"/>
</dbReference>
<dbReference type="PANTHER" id="PTHR42731">
    <property type="entry name" value="SLL1084 PROTEIN"/>
    <property type="match status" value="1"/>
</dbReference>
<reference evidence="3" key="1">
    <citation type="submission" date="2021-04" db="EMBL/GenBank/DDBJ databases">
        <authorList>
            <person name="Postec A."/>
        </authorList>
    </citation>
    <scope>NUCLEOTIDE SEQUENCE</scope>
    <source>
        <strain evidence="3">F1F22</strain>
    </source>
</reference>
<dbReference type="Proteomes" id="UP001056539">
    <property type="component" value="Chromosome"/>
</dbReference>
<dbReference type="InterPro" id="IPR045784">
    <property type="entry name" value="Radical_SAM_N2"/>
</dbReference>
<dbReference type="SFLD" id="SFLDG01082">
    <property type="entry name" value="B12-binding_domain_containing"/>
    <property type="match status" value="1"/>
</dbReference>
<dbReference type="PANTHER" id="PTHR42731:SF5">
    <property type="entry name" value="RADICAL SAM DOMAIN PROTEIN"/>
    <property type="match status" value="1"/>
</dbReference>
<evidence type="ECO:0000256" key="1">
    <source>
        <dbReference type="SAM" id="Coils"/>
    </source>
</evidence>
<evidence type="ECO:0000313" key="4">
    <source>
        <dbReference type="Proteomes" id="UP001056539"/>
    </source>
</evidence>